<comment type="caution">
    <text evidence="8">The sequence shown here is derived from an EMBL/GenBank/DDBJ whole genome shotgun (WGS) entry which is preliminary data.</text>
</comment>
<keyword evidence="4 7" id="KW-1133">Transmembrane helix</keyword>
<dbReference type="Pfam" id="PF13896">
    <property type="entry name" value="Glyco_transf_49"/>
    <property type="match status" value="1"/>
</dbReference>
<evidence type="ECO:0000313" key="9">
    <source>
        <dbReference type="Proteomes" id="UP000821853"/>
    </source>
</evidence>
<dbReference type="PANTHER" id="PTHR12270:SF52">
    <property type="entry name" value="GLYCOSYLTRANSFERASE-LIKE PROTEIN GNT13-RELATED"/>
    <property type="match status" value="1"/>
</dbReference>
<keyword evidence="5 7" id="KW-0472">Membrane</keyword>
<keyword evidence="3" id="KW-0735">Signal-anchor</keyword>
<dbReference type="GO" id="GO:0015020">
    <property type="term" value="F:glucuronosyltransferase activity"/>
    <property type="evidence" value="ECO:0007669"/>
    <property type="project" value="TreeGrafter"/>
</dbReference>
<evidence type="ECO:0000313" key="8">
    <source>
        <dbReference type="EMBL" id="KAH9381412.1"/>
    </source>
</evidence>
<proteinExistence type="predicted"/>
<dbReference type="GO" id="GO:0016020">
    <property type="term" value="C:membrane"/>
    <property type="evidence" value="ECO:0007669"/>
    <property type="project" value="UniProtKB-SubCell"/>
</dbReference>
<keyword evidence="9" id="KW-1185">Reference proteome</keyword>
<evidence type="ECO:0000256" key="7">
    <source>
        <dbReference type="SAM" id="Phobius"/>
    </source>
</evidence>
<name>A0A9J6H456_HAELO</name>
<keyword evidence="2 7" id="KW-0812">Transmembrane</keyword>
<evidence type="ECO:0008006" key="10">
    <source>
        <dbReference type="Google" id="ProtNLM"/>
    </source>
</evidence>
<dbReference type="PANTHER" id="PTHR12270">
    <property type="entry name" value="GLYCOSYLTRANSFERASE-RELATED"/>
    <property type="match status" value="1"/>
</dbReference>
<evidence type="ECO:0000256" key="5">
    <source>
        <dbReference type="ARBA" id="ARBA00023136"/>
    </source>
</evidence>
<dbReference type="GO" id="GO:0035269">
    <property type="term" value="P:protein O-linked glycosylation via mannose"/>
    <property type="evidence" value="ECO:0007669"/>
    <property type="project" value="TreeGrafter"/>
</dbReference>
<dbReference type="Proteomes" id="UP000821853">
    <property type="component" value="Chromosome 9"/>
</dbReference>
<evidence type="ECO:0000256" key="3">
    <source>
        <dbReference type="ARBA" id="ARBA00022968"/>
    </source>
</evidence>
<sequence>MRNLRFAIRVAFYGVTAYSALSTAVIYIFIQWFGRLHADMYDAESATNHTTNGWPCGDYSSSSESSVLSRNVIARGQIDVHGWWKDQDTVSTNIQCFNEPWALCSKAFSITCKPTTVRAIYQYVSFRRNLTLRSFSLSLRVSAEQLESQTADSFLGALVLVKLSDGNEEFLRVPYPASTSTLTQREGVYTASRSDRSIVSATVMLSCYGYAGVVHFTDVRLTPLVEPAASHGCKARDLLEDCPTSARVLPPVHRRQKLKFELILGKVRSSSSKKRHLNKDVALVTQLSMDRLPVLEHTLQLWEGPVSLVIYVPVKAAKTDGEWQRLYVQKKLQNLKLHPDSHVSLAYGVPGSGDYPINALRNAAIRQTNCEYLLTADADFQPSPDFSQTLPSFYEVIIVA</sequence>
<evidence type="ECO:0000256" key="1">
    <source>
        <dbReference type="ARBA" id="ARBA00004606"/>
    </source>
</evidence>
<dbReference type="EMBL" id="JABSTR010000011">
    <property type="protein sequence ID" value="KAH9381412.1"/>
    <property type="molecule type" value="Genomic_DNA"/>
</dbReference>
<dbReference type="InterPro" id="IPR051292">
    <property type="entry name" value="Xyl/GlcA_transferase"/>
</dbReference>
<feature type="transmembrane region" description="Helical" evidence="7">
    <location>
        <begin position="6"/>
        <end position="30"/>
    </location>
</feature>
<gene>
    <name evidence="8" type="ORF">HPB48_009008</name>
</gene>
<evidence type="ECO:0000256" key="4">
    <source>
        <dbReference type="ARBA" id="ARBA00022989"/>
    </source>
</evidence>
<organism evidence="8 9">
    <name type="scientific">Haemaphysalis longicornis</name>
    <name type="common">Bush tick</name>
    <dbReference type="NCBI Taxonomy" id="44386"/>
    <lineage>
        <taxon>Eukaryota</taxon>
        <taxon>Metazoa</taxon>
        <taxon>Ecdysozoa</taxon>
        <taxon>Arthropoda</taxon>
        <taxon>Chelicerata</taxon>
        <taxon>Arachnida</taxon>
        <taxon>Acari</taxon>
        <taxon>Parasitiformes</taxon>
        <taxon>Ixodida</taxon>
        <taxon>Ixodoidea</taxon>
        <taxon>Ixodidae</taxon>
        <taxon>Haemaphysalinae</taxon>
        <taxon>Haemaphysalis</taxon>
    </lineage>
</organism>
<accession>A0A9J6H456</accession>
<evidence type="ECO:0000256" key="2">
    <source>
        <dbReference type="ARBA" id="ARBA00022692"/>
    </source>
</evidence>
<comment type="subcellular location">
    <subcellularLocation>
        <location evidence="1">Membrane</location>
        <topology evidence="1">Single-pass type II membrane protein</topology>
    </subcellularLocation>
</comment>
<dbReference type="GO" id="GO:0042285">
    <property type="term" value="F:xylosyltransferase activity"/>
    <property type="evidence" value="ECO:0007669"/>
    <property type="project" value="TreeGrafter"/>
</dbReference>
<protein>
    <recommendedName>
        <fullName evidence="10">Hexosyltransferase</fullName>
    </recommendedName>
</protein>
<reference evidence="8 9" key="1">
    <citation type="journal article" date="2020" name="Cell">
        <title>Large-Scale Comparative Analyses of Tick Genomes Elucidate Their Genetic Diversity and Vector Capacities.</title>
        <authorList>
            <consortium name="Tick Genome and Microbiome Consortium (TIGMIC)"/>
            <person name="Jia N."/>
            <person name="Wang J."/>
            <person name="Shi W."/>
            <person name="Du L."/>
            <person name="Sun Y."/>
            <person name="Zhan W."/>
            <person name="Jiang J.F."/>
            <person name="Wang Q."/>
            <person name="Zhang B."/>
            <person name="Ji P."/>
            <person name="Bell-Sakyi L."/>
            <person name="Cui X.M."/>
            <person name="Yuan T.T."/>
            <person name="Jiang B.G."/>
            <person name="Yang W.F."/>
            <person name="Lam T.T."/>
            <person name="Chang Q.C."/>
            <person name="Ding S.J."/>
            <person name="Wang X.J."/>
            <person name="Zhu J.G."/>
            <person name="Ruan X.D."/>
            <person name="Zhao L."/>
            <person name="Wei J.T."/>
            <person name="Ye R.Z."/>
            <person name="Que T.C."/>
            <person name="Du C.H."/>
            <person name="Zhou Y.H."/>
            <person name="Cheng J.X."/>
            <person name="Dai P.F."/>
            <person name="Guo W.B."/>
            <person name="Han X.H."/>
            <person name="Huang E.J."/>
            <person name="Li L.F."/>
            <person name="Wei W."/>
            <person name="Gao Y.C."/>
            <person name="Liu J.Z."/>
            <person name="Shao H.Z."/>
            <person name="Wang X."/>
            <person name="Wang C.C."/>
            <person name="Yang T.C."/>
            <person name="Huo Q.B."/>
            <person name="Li W."/>
            <person name="Chen H.Y."/>
            <person name="Chen S.E."/>
            <person name="Zhou L.G."/>
            <person name="Ni X.B."/>
            <person name="Tian J.H."/>
            <person name="Sheng Y."/>
            <person name="Liu T."/>
            <person name="Pan Y.S."/>
            <person name="Xia L.Y."/>
            <person name="Li J."/>
            <person name="Zhao F."/>
            <person name="Cao W.C."/>
        </authorList>
    </citation>
    <scope>NUCLEOTIDE SEQUENCE [LARGE SCALE GENOMIC DNA]</scope>
    <source>
        <strain evidence="8">HaeL-2018</strain>
    </source>
</reference>
<dbReference type="AlphaFoldDB" id="A0A9J6H456"/>
<dbReference type="OrthoDB" id="411524at2759"/>
<dbReference type="VEuPathDB" id="VectorBase:HLOH_054741"/>
<keyword evidence="6" id="KW-0325">Glycoprotein</keyword>
<evidence type="ECO:0000256" key="6">
    <source>
        <dbReference type="ARBA" id="ARBA00023180"/>
    </source>
</evidence>